<dbReference type="RefSeq" id="XP_021329059.2">
    <property type="nucleotide sequence ID" value="XM_021473384.3"/>
</dbReference>
<evidence type="ECO:0000256" key="2">
    <source>
        <dbReference type="ARBA" id="ARBA00022692"/>
    </source>
</evidence>
<dbReference type="Gene3D" id="2.60.220.50">
    <property type="match status" value="1"/>
</dbReference>
<dbReference type="InterPro" id="IPR046338">
    <property type="entry name" value="GAIN_dom_sf"/>
</dbReference>
<organism evidence="6 7">
    <name type="scientific">Danio rerio</name>
    <name type="common">Zebrafish</name>
    <name type="synonym">Brachydanio rerio</name>
    <dbReference type="NCBI Taxonomy" id="7955"/>
    <lineage>
        <taxon>Eukaryota</taxon>
        <taxon>Metazoa</taxon>
        <taxon>Chordata</taxon>
        <taxon>Craniata</taxon>
        <taxon>Vertebrata</taxon>
        <taxon>Euteleostomi</taxon>
        <taxon>Actinopterygii</taxon>
        <taxon>Neopterygii</taxon>
        <taxon>Teleostei</taxon>
        <taxon>Ostariophysi</taxon>
        <taxon>Cypriniformes</taxon>
        <taxon>Danionidae</taxon>
        <taxon>Danioninae</taxon>
        <taxon>Danio</taxon>
    </lineage>
</organism>
<dbReference type="PROSITE" id="PS50261">
    <property type="entry name" value="G_PROTEIN_RECEP_F2_4"/>
    <property type="match status" value="1"/>
</dbReference>
<comment type="subcellular location">
    <subcellularLocation>
        <location evidence="1">Membrane</location>
        <topology evidence="1">Multi-pass membrane protein</topology>
    </subcellularLocation>
</comment>
<dbReference type="Proteomes" id="UP000000437">
    <property type="component" value="Chromosome 20"/>
</dbReference>
<dbReference type="InterPro" id="IPR017981">
    <property type="entry name" value="GPCR_2-like_7TM"/>
</dbReference>
<dbReference type="AGR" id="ZFIN:ZDB-GENE-041210-320"/>
<dbReference type="PANTHER" id="PTHR12011:SF474">
    <property type="entry name" value="ADHESION G PROTEIN-COUPLED RECEPTOR G11-RELATED"/>
    <property type="match status" value="1"/>
</dbReference>
<accession>A0A8M9PW69</accession>
<evidence type="ECO:0000256" key="5">
    <source>
        <dbReference type="ARBA" id="ARBA00023157"/>
    </source>
</evidence>
<name>A0A8M9PW69_DANRE</name>
<sequence length="793" mass="87183">MKWKTIGLLLILPALISADSSNHCSSDMQENLANMIKNNKNSPDMMDFFIFGADGFVGYMKSGTCKNGAWDPSPGSSQCNLSDWSGTCRKDVWNPVSLSELCRQNGDAALTVLTYLQMNSLQGTCKNGTWVPSPSSSRCNLTGQSEKNSSICVFPIDGSSTSENATIFRSDLGVSFPRKDTAYTDQYQLNISRSVLPTIVCLIGKDCRNVTWANWITGNNCSWTKQTTTSFNNNTCNVTCLNTKKACETASYNPSCSDDNSNNVSNKMNTFEINGGSAACIKCGNPFQPAQTITLPAEITEKFNQNDTKTVIDAGAAASAMKDLSSMLSYMGNLTVASVSMGSVKGILKKIQSESEVTETAFIYSPATGVRLIDDPTVLKNYPNALIVPKEAAQQALNQSSNAFLGVFRFPNMSKDANNSDVLNNEVYAIEMGTKIKNLSNTINLSFNMSQSTSGTPTCYSWDGNGSKPDWTTEGCRTVVNGSGITCKCEHLTFFAVLMAPPDITLRESDLTALTYITYIGCGLSMFFLGVGLFMHFLMRKAKATNSVHVLINLFLALFMLNVAFLTNEYVVQAQNSILCRVMAAFLHYCLLSSFTWFAVEALHLCLQMTKTATLKHYLLKITVAGWAPPAFVVSVIFSLGKYGEDNIMTESRNVTMCWIVDSTVHYVVNIGYYCFVFTFTLGTFIVVVRWLSMLRMSKWSKDGKVKRSGTATSDISTMLGLCCLLGLTWGISFFSYGALRMPSYYIFTILNSLQGFFLFVYYLKTSTFFGDSAPSEKSEKTEVTDNPYEDAT</sequence>
<evidence type="ECO:0000256" key="3">
    <source>
        <dbReference type="ARBA" id="ARBA00022989"/>
    </source>
</evidence>
<keyword evidence="7" id="KW-0675">Receptor</keyword>
<dbReference type="GO" id="GO:0004930">
    <property type="term" value="F:G protein-coupled receptor activity"/>
    <property type="evidence" value="ECO:0007669"/>
    <property type="project" value="InterPro"/>
</dbReference>
<dbReference type="FunFam" id="1.20.1070.10:FF:000222">
    <property type="entry name" value="Adhesion G protein-coupled receptor G3"/>
    <property type="match status" value="1"/>
</dbReference>
<keyword evidence="5" id="KW-1015">Disulfide bond</keyword>
<keyword evidence="3" id="KW-1133">Transmembrane helix</keyword>
<dbReference type="InterPro" id="IPR000832">
    <property type="entry name" value="GPCR_2_secretin-like"/>
</dbReference>
<dbReference type="Pfam" id="PF01825">
    <property type="entry name" value="GPS"/>
    <property type="match status" value="1"/>
</dbReference>
<dbReference type="SMART" id="SM00303">
    <property type="entry name" value="GPS"/>
    <property type="match status" value="1"/>
</dbReference>
<evidence type="ECO:0000256" key="4">
    <source>
        <dbReference type="ARBA" id="ARBA00023136"/>
    </source>
</evidence>
<dbReference type="InterPro" id="IPR057244">
    <property type="entry name" value="GAIN_B"/>
</dbReference>
<proteinExistence type="predicted"/>
<dbReference type="PRINTS" id="PR00249">
    <property type="entry name" value="GPCRSECRETIN"/>
</dbReference>
<evidence type="ECO:0000256" key="1">
    <source>
        <dbReference type="ARBA" id="ARBA00004141"/>
    </source>
</evidence>
<protein>
    <submittedName>
        <fullName evidence="7">Adhesion G protein-coupled receptor G3</fullName>
    </submittedName>
</protein>
<dbReference type="PROSITE" id="PS50221">
    <property type="entry name" value="GAIN_B"/>
    <property type="match status" value="1"/>
</dbReference>
<dbReference type="ZFIN" id="ZDB-GENE-041210-320">
    <property type="gene designation" value="adgrg11"/>
</dbReference>
<dbReference type="InterPro" id="IPR000203">
    <property type="entry name" value="GPS"/>
</dbReference>
<dbReference type="Pfam" id="PF00002">
    <property type="entry name" value="7tm_2"/>
    <property type="match status" value="1"/>
</dbReference>
<keyword evidence="4" id="KW-0472">Membrane</keyword>
<dbReference type="Gene3D" id="1.20.1070.10">
    <property type="entry name" value="Rhodopsin 7-helix transmembrane proteins"/>
    <property type="match status" value="1"/>
</dbReference>
<evidence type="ECO:0000313" key="6">
    <source>
        <dbReference type="Proteomes" id="UP000000437"/>
    </source>
</evidence>
<dbReference type="PANTHER" id="PTHR12011">
    <property type="entry name" value="ADHESION G-PROTEIN COUPLED RECEPTOR"/>
    <property type="match status" value="1"/>
</dbReference>
<dbReference type="CTD" id="563883"/>
<keyword evidence="2" id="KW-0812">Transmembrane</keyword>
<evidence type="ECO:0000313" key="7">
    <source>
        <dbReference type="RefSeq" id="XP_021329059.2"/>
    </source>
</evidence>
<dbReference type="GO" id="GO:0007166">
    <property type="term" value="P:cell surface receptor signaling pathway"/>
    <property type="evidence" value="ECO:0007669"/>
    <property type="project" value="InterPro"/>
</dbReference>
<dbReference type="FunFam" id="2.60.220.50:FF:000059">
    <property type="entry name" value="Adhesion G protein-coupled receptor G11"/>
    <property type="match status" value="1"/>
</dbReference>
<reference evidence="7" key="1">
    <citation type="submission" date="2025-08" db="UniProtKB">
        <authorList>
            <consortium name="RefSeq"/>
        </authorList>
    </citation>
    <scope>IDENTIFICATION</scope>
    <source>
        <strain evidence="7">Tuebingen</strain>
        <tissue evidence="7">Fibroblasts and whole tissue</tissue>
    </source>
</reference>
<dbReference type="AlphaFoldDB" id="A0A8M9PW69"/>
<dbReference type="GO" id="GO:0016020">
    <property type="term" value="C:membrane"/>
    <property type="evidence" value="ECO:0007669"/>
    <property type="project" value="UniProtKB-SubCell"/>
</dbReference>
<evidence type="ECO:0000313" key="8">
    <source>
        <dbReference type="ZFIN" id="ZDB-GENE-041210-320"/>
    </source>
</evidence>
<keyword evidence="6" id="KW-1185">Reference proteome</keyword>
<gene>
    <name evidence="7 8" type="primary">adgrg11</name>
</gene>